<dbReference type="EMBL" id="FNYE01000019">
    <property type="protein sequence ID" value="SEJ82188.1"/>
    <property type="molecule type" value="Genomic_DNA"/>
</dbReference>
<evidence type="ECO:0000256" key="1">
    <source>
        <dbReference type="ARBA" id="ARBA00022801"/>
    </source>
</evidence>
<dbReference type="PANTHER" id="PTHR23403:SF8">
    <property type="entry name" value="CYTOPLASMIC TREHALASE"/>
    <property type="match status" value="1"/>
</dbReference>
<feature type="compositionally biased region" description="Basic residues" evidence="4">
    <location>
        <begin position="601"/>
        <end position="611"/>
    </location>
</feature>
<sequence length="611" mass="67194">MPQPQARRMPSTAFDAARTVCIAVCAGAVLAFGAQPADAQGLPASASAGASSAASVSNRGTQNASPVVPVPPSDLYGDLYRDVELAHLYPDSKTFADMVPNVPPNEIVADYAGQKPDAHFDLKYFVDERFTLPARETKNYVSDPNQGVTAHIDTLWSVLRRDPDSNAGAWSSLLPLPHPYIVPGDRFDEIYYWDSYFIMLGLRQSGREDLLKDELDNFATLIDRYGHIPNGNRTYYLSRSQPPFFAQMVRLAAEREGDRVYLHYLPALRKEYAYWMDGQNRIAPGSAYRHLVRLPDGTLLNRYWDERGTPRDESYREDVVTAQATPQRNAEDLWRNLRAGGETGWDFSSRWFADGKSLATVEVTSLIPVDLNSLLVDLERTLAKAYRVQGDASHAENMEQRAAVRAEAIRRVAWDSQLNAFGDYDFVKHQLTHRLSAATVYPLYSGIATKAQAASVAATVRARLLRPGGIATTTVQSGQQWDEPNGWAPLQYLAVTGLRRYGHADLAQLIATRWIRSNVAYYQHTGKLVEKYDVDANAGTTSAGGGEYPLQDGFGWTNGVLRTLMAMYPNAAGPATRPADVPSGPRGVSEAASAAAAAPKTTHRLRAAPAP</sequence>
<dbReference type="NCBIfam" id="NF009773">
    <property type="entry name" value="PRK13270.1"/>
    <property type="match status" value="1"/>
</dbReference>
<accession>A0A1H7BXS3</accession>
<evidence type="ECO:0000256" key="2">
    <source>
        <dbReference type="ARBA" id="ARBA00023295"/>
    </source>
</evidence>
<evidence type="ECO:0000256" key="5">
    <source>
        <dbReference type="SAM" id="SignalP"/>
    </source>
</evidence>
<proteinExistence type="predicted"/>
<feature type="signal peptide" evidence="5">
    <location>
        <begin position="1"/>
        <end position="39"/>
    </location>
</feature>
<evidence type="ECO:0000313" key="6">
    <source>
        <dbReference type="EMBL" id="SEJ82188.1"/>
    </source>
</evidence>
<dbReference type="FunFam" id="1.50.10.10:FF:000003">
    <property type="entry name" value="Cytoplasmic trehalase"/>
    <property type="match status" value="1"/>
</dbReference>
<name>A0A1H7BXS3_9BURK</name>
<dbReference type="STRING" id="667676.SAMN05192539_101996"/>
<evidence type="ECO:0000256" key="3">
    <source>
        <dbReference type="ARBA" id="ARBA00073174"/>
    </source>
</evidence>
<dbReference type="PANTHER" id="PTHR23403">
    <property type="entry name" value="TREHALASE"/>
    <property type="match status" value="1"/>
</dbReference>
<dbReference type="NCBIfam" id="NF009774">
    <property type="entry name" value="PRK13271.1"/>
    <property type="match status" value="1"/>
</dbReference>
<dbReference type="InterPro" id="IPR018232">
    <property type="entry name" value="Glyco_hydro_37_CS"/>
</dbReference>
<dbReference type="PRINTS" id="PR00744">
    <property type="entry name" value="GLHYDRLASE37"/>
</dbReference>
<dbReference type="Proteomes" id="UP000198866">
    <property type="component" value="Unassembled WGS sequence"/>
</dbReference>
<dbReference type="Pfam" id="PF01204">
    <property type="entry name" value="Trehalase"/>
    <property type="match status" value="1"/>
</dbReference>
<evidence type="ECO:0000313" key="7">
    <source>
        <dbReference type="Proteomes" id="UP000198866"/>
    </source>
</evidence>
<keyword evidence="1" id="KW-0378">Hydrolase</keyword>
<dbReference type="RefSeq" id="WP_245763334.1">
    <property type="nucleotide sequence ID" value="NZ_FNYE01000019.1"/>
</dbReference>
<keyword evidence="5" id="KW-0732">Signal</keyword>
<keyword evidence="7" id="KW-1185">Reference proteome</keyword>
<protein>
    <recommendedName>
        <fullName evidence="3">Putative periplasmic trehalase</fullName>
    </recommendedName>
</protein>
<dbReference type="PROSITE" id="PS00928">
    <property type="entry name" value="TREHALASE_2"/>
    <property type="match status" value="1"/>
</dbReference>
<dbReference type="Gene3D" id="1.50.10.10">
    <property type="match status" value="1"/>
</dbReference>
<keyword evidence="2" id="KW-0326">Glycosidase</keyword>
<organism evidence="6 7">
    <name type="scientific">Paraburkholderia diazotrophica</name>
    <dbReference type="NCBI Taxonomy" id="667676"/>
    <lineage>
        <taxon>Bacteria</taxon>
        <taxon>Pseudomonadati</taxon>
        <taxon>Pseudomonadota</taxon>
        <taxon>Betaproteobacteria</taxon>
        <taxon>Burkholderiales</taxon>
        <taxon>Burkholderiaceae</taxon>
        <taxon>Paraburkholderia</taxon>
    </lineage>
</organism>
<gene>
    <name evidence="6" type="ORF">SAMN05192539_101996</name>
</gene>
<dbReference type="GO" id="GO:0004555">
    <property type="term" value="F:alpha,alpha-trehalase activity"/>
    <property type="evidence" value="ECO:0007669"/>
    <property type="project" value="InterPro"/>
</dbReference>
<dbReference type="SUPFAM" id="SSF48208">
    <property type="entry name" value="Six-hairpin glycosidases"/>
    <property type="match status" value="1"/>
</dbReference>
<dbReference type="InterPro" id="IPR001661">
    <property type="entry name" value="Glyco_hydro_37"/>
</dbReference>
<feature type="chain" id="PRO_5011674370" description="Putative periplasmic trehalase" evidence="5">
    <location>
        <begin position="40"/>
        <end position="611"/>
    </location>
</feature>
<dbReference type="AlphaFoldDB" id="A0A1H7BXS3"/>
<dbReference type="GO" id="GO:0005993">
    <property type="term" value="P:trehalose catabolic process"/>
    <property type="evidence" value="ECO:0007669"/>
    <property type="project" value="TreeGrafter"/>
</dbReference>
<reference evidence="7" key="1">
    <citation type="submission" date="2016-10" db="EMBL/GenBank/DDBJ databases">
        <authorList>
            <person name="Varghese N."/>
            <person name="Submissions S."/>
        </authorList>
    </citation>
    <scope>NUCLEOTIDE SEQUENCE [LARGE SCALE GENOMIC DNA]</scope>
    <source>
        <strain evidence="7">LMG 26031</strain>
    </source>
</reference>
<feature type="region of interest" description="Disordered" evidence="4">
    <location>
        <begin position="573"/>
        <end position="611"/>
    </location>
</feature>
<dbReference type="InterPro" id="IPR012341">
    <property type="entry name" value="6hp_glycosidase-like_sf"/>
</dbReference>
<evidence type="ECO:0000256" key="4">
    <source>
        <dbReference type="SAM" id="MobiDB-lite"/>
    </source>
</evidence>
<dbReference type="InterPro" id="IPR008928">
    <property type="entry name" value="6-hairpin_glycosidase_sf"/>
</dbReference>